<keyword evidence="9" id="KW-1185">Reference proteome</keyword>
<feature type="transmembrane region" description="Helical" evidence="6">
    <location>
        <begin position="267"/>
        <end position="289"/>
    </location>
</feature>
<comment type="similarity">
    <text evidence="5">Belongs to the SAT4 family.</text>
</comment>
<feature type="transmembrane region" description="Helical" evidence="6">
    <location>
        <begin position="204"/>
        <end position="223"/>
    </location>
</feature>
<feature type="transmembrane region" description="Helical" evidence="6">
    <location>
        <begin position="235"/>
        <end position="255"/>
    </location>
</feature>
<name>A0ABR1K4C0_9AGAR</name>
<feature type="domain" description="Rhodopsin" evidence="7">
    <location>
        <begin position="73"/>
        <end position="282"/>
    </location>
</feature>
<comment type="caution">
    <text evidence="8">The sequence shown here is derived from an EMBL/GenBank/DDBJ whole genome shotgun (WGS) entry which is preliminary data.</text>
</comment>
<sequence>MLYILTLHQHRDWSLFPISPIPLRESVLVSWPNFHVARSLSVAQMVVTAPTAEQIRIMSFVGVPIAILATWFRLFLRVKRRKLWWDDLFAFISMLGICFLWTGIIIFTSSPGSHSRKIKVFGYYCVDNGFYATIWPARISILLTVIRLAVGNFRVLLKYMVATFLVTWAILDAQVWWTCERQPGWKDREIAQCMLGKDVAIAQLITDCLADLILIIAPVYLLSTLSTMRALRIRLMLVFSSTIFTTIFSLVHAYAILHDLGYMEFMFAVVEMVVSLLVVNLTVISSWIFRLTDEDSHSGPSAHMNTFLRGERRGRGKNHELTTFGLTTFSPAHIEITTEVDTGKDELDGRMGHSIQFLSPSSENVDDGGTIEKKYAY</sequence>
<gene>
    <name evidence="8" type="ORF">VKT23_002581</name>
</gene>
<evidence type="ECO:0000259" key="7">
    <source>
        <dbReference type="Pfam" id="PF20684"/>
    </source>
</evidence>
<evidence type="ECO:0000256" key="2">
    <source>
        <dbReference type="ARBA" id="ARBA00022692"/>
    </source>
</evidence>
<keyword evidence="3 6" id="KW-1133">Transmembrane helix</keyword>
<proteinExistence type="inferred from homology"/>
<feature type="transmembrane region" description="Helical" evidence="6">
    <location>
        <begin position="55"/>
        <end position="76"/>
    </location>
</feature>
<keyword evidence="4 6" id="KW-0472">Membrane</keyword>
<dbReference type="Proteomes" id="UP001498398">
    <property type="component" value="Unassembled WGS sequence"/>
</dbReference>
<feature type="transmembrane region" description="Helical" evidence="6">
    <location>
        <begin position="157"/>
        <end position="177"/>
    </location>
</feature>
<evidence type="ECO:0000256" key="5">
    <source>
        <dbReference type="ARBA" id="ARBA00038359"/>
    </source>
</evidence>
<organism evidence="8 9">
    <name type="scientific">Marasmiellus scandens</name>
    <dbReference type="NCBI Taxonomy" id="2682957"/>
    <lineage>
        <taxon>Eukaryota</taxon>
        <taxon>Fungi</taxon>
        <taxon>Dikarya</taxon>
        <taxon>Basidiomycota</taxon>
        <taxon>Agaricomycotina</taxon>
        <taxon>Agaricomycetes</taxon>
        <taxon>Agaricomycetidae</taxon>
        <taxon>Agaricales</taxon>
        <taxon>Marasmiineae</taxon>
        <taxon>Omphalotaceae</taxon>
        <taxon>Marasmiellus</taxon>
    </lineage>
</organism>
<dbReference type="InterPro" id="IPR052337">
    <property type="entry name" value="SAT4-like"/>
</dbReference>
<comment type="subcellular location">
    <subcellularLocation>
        <location evidence="1">Membrane</location>
        <topology evidence="1">Multi-pass membrane protein</topology>
    </subcellularLocation>
</comment>
<evidence type="ECO:0000256" key="3">
    <source>
        <dbReference type="ARBA" id="ARBA00022989"/>
    </source>
</evidence>
<protein>
    <recommendedName>
        <fullName evidence="7">Rhodopsin domain-containing protein</fullName>
    </recommendedName>
</protein>
<dbReference type="InterPro" id="IPR049326">
    <property type="entry name" value="Rhodopsin_dom_fungi"/>
</dbReference>
<feature type="transmembrane region" description="Helical" evidence="6">
    <location>
        <begin position="88"/>
        <end position="109"/>
    </location>
</feature>
<accession>A0ABR1K4C0</accession>
<dbReference type="Pfam" id="PF20684">
    <property type="entry name" value="Fung_rhodopsin"/>
    <property type="match status" value="1"/>
</dbReference>
<dbReference type="PANTHER" id="PTHR33048:SF47">
    <property type="entry name" value="INTEGRAL MEMBRANE PROTEIN-RELATED"/>
    <property type="match status" value="1"/>
</dbReference>
<keyword evidence="2 6" id="KW-0812">Transmembrane</keyword>
<reference evidence="8 9" key="1">
    <citation type="submission" date="2024-01" db="EMBL/GenBank/DDBJ databases">
        <title>A draft genome for the cacao thread blight pathogen Marasmiellus scandens.</title>
        <authorList>
            <person name="Baruah I.K."/>
            <person name="Leung J."/>
            <person name="Bukari Y."/>
            <person name="Amoako-Attah I."/>
            <person name="Meinhardt L.W."/>
            <person name="Bailey B.A."/>
            <person name="Cohen S.P."/>
        </authorList>
    </citation>
    <scope>NUCLEOTIDE SEQUENCE [LARGE SCALE GENOMIC DNA]</scope>
    <source>
        <strain evidence="8 9">GH-19</strain>
    </source>
</reference>
<evidence type="ECO:0000313" key="8">
    <source>
        <dbReference type="EMBL" id="KAK7471171.1"/>
    </source>
</evidence>
<evidence type="ECO:0000313" key="9">
    <source>
        <dbReference type="Proteomes" id="UP001498398"/>
    </source>
</evidence>
<dbReference type="EMBL" id="JBANRG010000002">
    <property type="protein sequence ID" value="KAK7471171.1"/>
    <property type="molecule type" value="Genomic_DNA"/>
</dbReference>
<evidence type="ECO:0000256" key="1">
    <source>
        <dbReference type="ARBA" id="ARBA00004141"/>
    </source>
</evidence>
<feature type="transmembrane region" description="Helical" evidence="6">
    <location>
        <begin position="129"/>
        <end position="150"/>
    </location>
</feature>
<dbReference type="PANTHER" id="PTHR33048">
    <property type="entry name" value="PTH11-LIKE INTEGRAL MEMBRANE PROTEIN (AFU_ORTHOLOGUE AFUA_5G11245)"/>
    <property type="match status" value="1"/>
</dbReference>
<evidence type="ECO:0000256" key="6">
    <source>
        <dbReference type="SAM" id="Phobius"/>
    </source>
</evidence>
<evidence type="ECO:0000256" key="4">
    <source>
        <dbReference type="ARBA" id="ARBA00023136"/>
    </source>
</evidence>